<accession>V6DGF7</accession>
<dbReference type="KEGG" id="dpb:BABL1_gene_376"/>
<sequence>MKDKITLGLEGENLVAQYLEDKGFEIIDKNYRTKYGEIDIIARNNDLISFVEVKLRQNPKFYLSDLISLSKQNKIIRTALNYTMVKGLSNYILRFDVALVEVFNDTVNINYIENAFTKLD</sequence>
<dbReference type="Proteomes" id="UP000018769">
    <property type="component" value="Chromosome I"/>
</dbReference>
<dbReference type="AlphaFoldDB" id="V6DGF7"/>
<evidence type="ECO:0000256" key="1">
    <source>
        <dbReference type="ARBA" id="ARBA00006738"/>
    </source>
</evidence>
<dbReference type="HAMAP" id="MF_00048">
    <property type="entry name" value="UPF0102"/>
    <property type="match status" value="1"/>
</dbReference>
<reference evidence="3 4" key="1">
    <citation type="journal article" date="2015" name="Biol. Direct">
        <title>Babela massiliensis, a representative of a widespread bacterial phylum with unusual adaptations to parasitism in amoebae.</title>
        <authorList>
            <person name="Pagnier I."/>
            <person name="Yutin N."/>
            <person name="Croce O."/>
            <person name="Makarova K.S."/>
            <person name="Wolf Y.I."/>
            <person name="Benamar S."/>
            <person name="Raoult D."/>
            <person name="Koonin E.V."/>
            <person name="La Scola B."/>
        </authorList>
    </citation>
    <scope>NUCLEOTIDE SEQUENCE [LARGE SCALE GENOMIC DNA]</scope>
    <source>
        <strain evidence="4">BABL1</strain>
    </source>
</reference>
<dbReference type="OrthoDB" id="9802516at2"/>
<dbReference type="NCBIfam" id="TIGR00252">
    <property type="entry name" value="YraN family protein"/>
    <property type="match status" value="1"/>
</dbReference>
<name>V6DGF7_9BACT</name>
<dbReference type="CDD" id="cd20736">
    <property type="entry name" value="PoNe_Nuclease"/>
    <property type="match status" value="1"/>
</dbReference>
<dbReference type="STRING" id="673862.BABL1_gene_376"/>
<gene>
    <name evidence="3" type="ORF">BABL1_gene_376</name>
</gene>
<evidence type="ECO:0000313" key="3">
    <source>
        <dbReference type="EMBL" id="CDK30639.1"/>
    </source>
</evidence>
<evidence type="ECO:0000313" key="4">
    <source>
        <dbReference type="Proteomes" id="UP000018769"/>
    </source>
</evidence>
<comment type="similarity">
    <text evidence="1 2">Belongs to the UPF0102 family.</text>
</comment>
<dbReference type="InterPro" id="IPR011856">
    <property type="entry name" value="tRNA_endonuc-like_dom_sf"/>
</dbReference>
<dbReference type="InterPro" id="IPR011335">
    <property type="entry name" value="Restrct_endonuc-II-like"/>
</dbReference>
<keyword evidence="4" id="KW-1185">Reference proteome</keyword>
<dbReference type="Gene3D" id="3.40.1350.10">
    <property type="match status" value="1"/>
</dbReference>
<evidence type="ECO:0000256" key="2">
    <source>
        <dbReference type="HAMAP-Rule" id="MF_00048"/>
    </source>
</evidence>
<protein>
    <recommendedName>
        <fullName evidence="2">UPF0102 protein BABL1_gene_376</fullName>
    </recommendedName>
</protein>
<dbReference type="SUPFAM" id="SSF52980">
    <property type="entry name" value="Restriction endonuclease-like"/>
    <property type="match status" value="1"/>
</dbReference>
<dbReference type="Pfam" id="PF02021">
    <property type="entry name" value="UPF0102"/>
    <property type="match status" value="1"/>
</dbReference>
<organism evidence="3 4">
    <name type="scientific">Candidatus Babela massiliensis</name>
    <dbReference type="NCBI Taxonomy" id="673862"/>
    <lineage>
        <taxon>Bacteria</taxon>
        <taxon>Candidatus Babelota</taxon>
        <taxon>Candidatus Babeliae</taxon>
        <taxon>Candidatus Babeliales</taxon>
        <taxon>Candidatus Babeliaceae</taxon>
        <taxon>Candidatus Babela</taxon>
    </lineage>
</organism>
<dbReference type="InterPro" id="IPR003509">
    <property type="entry name" value="UPF0102_YraN-like"/>
</dbReference>
<proteinExistence type="inferred from homology"/>
<dbReference type="EMBL" id="HG793133">
    <property type="protein sequence ID" value="CDK30639.1"/>
    <property type="molecule type" value="Genomic_DNA"/>
</dbReference>
<dbReference type="PANTHER" id="PTHR34039:SF1">
    <property type="entry name" value="UPF0102 PROTEIN YRAN"/>
    <property type="match status" value="1"/>
</dbReference>
<dbReference type="RefSeq" id="WP_023792092.1">
    <property type="nucleotide sequence ID" value="NC_023003.1"/>
</dbReference>
<dbReference type="eggNOG" id="COG0792">
    <property type="taxonomic scope" value="Bacteria"/>
</dbReference>
<dbReference type="PANTHER" id="PTHR34039">
    <property type="entry name" value="UPF0102 PROTEIN YRAN"/>
    <property type="match status" value="1"/>
</dbReference>
<dbReference type="GO" id="GO:0003676">
    <property type="term" value="F:nucleic acid binding"/>
    <property type="evidence" value="ECO:0007669"/>
    <property type="project" value="InterPro"/>
</dbReference>
<dbReference type="HOGENOM" id="CLU_115353_3_1_7"/>